<gene>
    <name evidence="1" type="ORF">Baya_1047</name>
</gene>
<reference evidence="1 2" key="1">
    <citation type="journal article" date="2019" name="Genome Biol. Evol.">
        <title>Whole-Genome Sequencing of the Giant Devil Catfish, Bagarius yarrelli.</title>
        <authorList>
            <person name="Jiang W."/>
            <person name="Lv Y."/>
            <person name="Cheng L."/>
            <person name="Yang K."/>
            <person name="Chao B."/>
            <person name="Wang X."/>
            <person name="Li Y."/>
            <person name="Pan X."/>
            <person name="You X."/>
            <person name="Zhang Y."/>
            <person name="Yang J."/>
            <person name="Li J."/>
            <person name="Zhang X."/>
            <person name="Liu S."/>
            <person name="Sun C."/>
            <person name="Yang J."/>
            <person name="Shi Q."/>
        </authorList>
    </citation>
    <scope>NUCLEOTIDE SEQUENCE [LARGE SCALE GENOMIC DNA]</scope>
    <source>
        <strain evidence="1">JWS20170419001</strain>
        <tissue evidence="1">Muscle</tissue>
    </source>
</reference>
<keyword evidence="2" id="KW-1185">Reference proteome</keyword>
<sequence length="95" mass="10502">MKKAPRKQTERILSKAPGAAIHKHTLDLGSMSEGTFSKQSRGKERSCCSLRHTEVVCKILSAEINTVRVCECVCVNWTLREIEKIVPPTTPPTPG</sequence>
<name>A0A556TK04_BAGYA</name>
<comment type="caution">
    <text evidence="1">The sequence shown here is derived from an EMBL/GenBank/DDBJ whole genome shotgun (WGS) entry which is preliminary data.</text>
</comment>
<protein>
    <submittedName>
        <fullName evidence="1">Uncharacterized protein</fullName>
    </submittedName>
</protein>
<dbReference type="AlphaFoldDB" id="A0A556TK04"/>
<evidence type="ECO:0000313" key="1">
    <source>
        <dbReference type="EMBL" id="TSK16176.1"/>
    </source>
</evidence>
<accession>A0A556TK04</accession>
<dbReference type="EMBL" id="VCAZ01000003">
    <property type="protein sequence ID" value="TSK16176.1"/>
    <property type="molecule type" value="Genomic_DNA"/>
</dbReference>
<evidence type="ECO:0000313" key="2">
    <source>
        <dbReference type="Proteomes" id="UP000319801"/>
    </source>
</evidence>
<organism evidence="1 2">
    <name type="scientific">Bagarius yarrelli</name>
    <name type="common">Goonch</name>
    <name type="synonym">Bagrus yarrelli</name>
    <dbReference type="NCBI Taxonomy" id="175774"/>
    <lineage>
        <taxon>Eukaryota</taxon>
        <taxon>Metazoa</taxon>
        <taxon>Chordata</taxon>
        <taxon>Craniata</taxon>
        <taxon>Vertebrata</taxon>
        <taxon>Euteleostomi</taxon>
        <taxon>Actinopterygii</taxon>
        <taxon>Neopterygii</taxon>
        <taxon>Teleostei</taxon>
        <taxon>Ostariophysi</taxon>
        <taxon>Siluriformes</taxon>
        <taxon>Sisoridae</taxon>
        <taxon>Sisorinae</taxon>
        <taxon>Bagarius</taxon>
    </lineage>
</organism>
<dbReference type="Proteomes" id="UP000319801">
    <property type="component" value="Unassembled WGS sequence"/>
</dbReference>
<proteinExistence type="predicted"/>